<organism evidence="6 7">
    <name type="scientific">Methyloligella halotolerans</name>
    <dbReference type="NCBI Taxonomy" id="1177755"/>
    <lineage>
        <taxon>Bacteria</taxon>
        <taxon>Pseudomonadati</taxon>
        <taxon>Pseudomonadota</taxon>
        <taxon>Alphaproteobacteria</taxon>
        <taxon>Hyphomicrobiales</taxon>
        <taxon>Hyphomicrobiaceae</taxon>
        <taxon>Methyloligella</taxon>
    </lineage>
</organism>
<dbReference type="GO" id="GO:0016020">
    <property type="term" value="C:membrane"/>
    <property type="evidence" value="ECO:0007669"/>
    <property type="project" value="UniProtKB-SubCell"/>
</dbReference>
<comment type="caution">
    <text evidence="6">The sequence shown here is derived from an EMBL/GenBank/DDBJ whole genome shotgun (WGS) entry which is preliminary data.</text>
</comment>
<dbReference type="AlphaFoldDB" id="A0A1E2S211"/>
<accession>A0A1E2S211</accession>
<dbReference type="InterPro" id="IPR003752">
    <property type="entry name" value="DiS_bond_form_DsbB/BdbC"/>
</dbReference>
<keyword evidence="4 5" id="KW-0472">Membrane</keyword>
<feature type="transmembrane region" description="Helical" evidence="5">
    <location>
        <begin position="66"/>
        <end position="84"/>
    </location>
</feature>
<dbReference type="GO" id="GO:0006457">
    <property type="term" value="P:protein folding"/>
    <property type="evidence" value="ECO:0007669"/>
    <property type="project" value="InterPro"/>
</dbReference>
<evidence type="ECO:0000256" key="4">
    <source>
        <dbReference type="ARBA" id="ARBA00023136"/>
    </source>
</evidence>
<dbReference type="Gene3D" id="1.20.1550.10">
    <property type="entry name" value="DsbB-like"/>
    <property type="match status" value="1"/>
</dbReference>
<dbReference type="SUPFAM" id="SSF158442">
    <property type="entry name" value="DsbB-like"/>
    <property type="match status" value="1"/>
</dbReference>
<dbReference type="EMBL" id="MASI01000001">
    <property type="protein sequence ID" value="ODA68379.1"/>
    <property type="molecule type" value="Genomic_DNA"/>
</dbReference>
<reference evidence="6 7" key="1">
    <citation type="submission" date="2016-07" db="EMBL/GenBank/DDBJ databases">
        <title>Draft genome sequence of Methyloligella halotolerans C2T (VKM B-2706T=CCUG 61687T=DSM 25045T), a halotolerant polyhydroxybutyrate accumulating methylotroph.</title>
        <authorList>
            <person name="Vasilenko O.V."/>
            <person name="Doronina N.V."/>
            <person name="Poroshina M.N."/>
            <person name="Tarlachkov S.V."/>
            <person name="Trotsenko Y.A."/>
        </authorList>
    </citation>
    <scope>NUCLEOTIDE SEQUENCE [LARGE SCALE GENOMIC DNA]</scope>
    <source>
        <strain evidence="6 7">VKM B-2706</strain>
    </source>
</reference>
<evidence type="ECO:0000256" key="2">
    <source>
        <dbReference type="ARBA" id="ARBA00022692"/>
    </source>
</evidence>
<evidence type="ECO:0000256" key="3">
    <source>
        <dbReference type="ARBA" id="ARBA00022989"/>
    </source>
</evidence>
<evidence type="ECO:0000256" key="1">
    <source>
        <dbReference type="ARBA" id="ARBA00004141"/>
    </source>
</evidence>
<keyword evidence="7" id="KW-1185">Reference proteome</keyword>
<proteinExistence type="predicted"/>
<evidence type="ECO:0000313" key="7">
    <source>
        <dbReference type="Proteomes" id="UP000095087"/>
    </source>
</evidence>
<comment type="subcellular location">
    <subcellularLocation>
        <location evidence="1">Membrane</location>
        <topology evidence="1">Multi-pass membrane protein</topology>
    </subcellularLocation>
</comment>
<dbReference type="GO" id="GO:0015035">
    <property type="term" value="F:protein-disulfide reductase activity"/>
    <property type="evidence" value="ECO:0007669"/>
    <property type="project" value="InterPro"/>
</dbReference>
<keyword evidence="3 5" id="KW-1133">Transmembrane helix</keyword>
<dbReference type="RefSeq" id="WP_069093691.1">
    <property type="nucleotide sequence ID" value="NZ_MASI01000001.1"/>
</dbReference>
<dbReference type="Pfam" id="PF02600">
    <property type="entry name" value="DsbB"/>
    <property type="match status" value="1"/>
</dbReference>
<sequence>MTPANALRLNALGLLAICIVLSFAFADQLLFDDLPCPLCLLQRMGFFAAGFGIALNLVLRVRTAHYGMAILGALCGGAISLRQVALHVVPGSGAYGDAFLGYHFYTWAFIVFCLIIAGTGLMLLFERQFAGEPETSDLVLMDLPTRRLAQTAFLFFGLLAVANGVSTVLECGGGLCADNPTSYQLLDKS</sequence>
<dbReference type="Proteomes" id="UP000095087">
    <property type="component" value="Unassembled WGS sequence"/>
</dbReference>
<keyword evidence="2 5" id="KW-0812">Transmembrane</keyword>
<protein>
    <submittedName>
        <fullName evidence="6">Disulfide bond formation protein B</fullName>
    </submittedName>
</protein>
<dbReference type="STRING" id="1177755.A7A08_00201"/>
<name>A0A1E2S211_9HYPH</name>
<gene>
    <name evidence="6" type="ORF">A7A08_00201</name>
</gene>
<dbReference type="InterPro" id="IPR023380">
    <property type="entry name" value="DsbB-like_sf"/>
</dbReference>
<dbReference type="OrthoDB" id="3711263at2"/>
<evidence type="ECO:0000256" key="5">
    <source>
        <dbReference type="SAM" id="Phobius"/>
    </source>
</evidence>
<feature type="transmembrane region" description="Helical" evidence="5">
    <location>
        <begin position="104"/>
        <end position="125"/>
    </location>
</feature>
<evidence type="ECO:0000313" key="6">
    <source>
        <dbReference type="EMBL" id="ODA68379.1"/>
    </source>
</evidence>
<feature type="transmembrane region" description="Helical" evidence="5">
    <location>
        <begin position="42"/>
        <end position="59"/>
    </location>
</feature>